<evidence type="ECO:0000313" key="3">
    <source>
        <dbReference type="EMBL" id="PLS28411.1"/>
    </source>
</evidence>
<feature type="chain" id="PRO_5038705745" description="Lipoprotein" evidence="2">
    <location>
        <begin position="25"/>
        <end position="262"/>
    </location>
</feature>
<protein>
    <recommendedName>
        <fullName evidence="5">Lipoprotein</fullName>
    </recommendedName>
</protein>
<dbReference type="EMBL" id="NMYC01000001">
    <property type="protein sequence ID" value="PLS28411.1"/>
    <property type="molecule type" value="Genomic_DNA"/>
</dbReference>
<name>A0A2N5J2G6_9BIFI</name>
<organism evidence="3 4">
    <name type="scientific">Bifidobacterium anseris</name>
    <dbReference type="NCBI Taxonomy" id="2020963"/>
    <lineage>
        <taxon>Bacteria</taxon>
        <taxon>Bacillati</taxon>
        <taxon>Actinomycetota</taxon>
        <taxon>Actinomycetes</taxon>
        <taxon>Bifidobacteriales</taxon>
        <taxon>Bifidobacteriaceae</taxon>
        <taxon>Bifidobacterium</taxon>
    </lineage>
</organism>
<evidence type="ECO:0000256" key="2">
    <source>
        <dbReference type="SAM" id="SignalP"/>
    </source>
</evidence>
<evidence type="ECO:0000256" key="1">
    <source>
        <dbReference type="SAM" id="MobiDB-lite"/>
    </source>
</evidence>
<feature type="signal peptide" evidence="2">
    <location>
        <begin position="1"/>
        <end position="24"/>
    </location>
</feature>
<gene>
    <name evidence="3" type="ORF">CGZ88_0573</name>
</gene>
<feature type="region of interest" description="Disordered" evidence="1">
    <location>
        <begin position="28"/>
        <end position="47"/>
    </location>
</feature>
<reference evidence="3 4" key="1">
    <citation type="submission" date="2017-07" db="EMBL/GenBank/DDBJ databases">
        <title>Bifidobacterium novel species.</title>
        <authorList>
            <person name="Lugli G.A."/>
            <person name="Milani C."/>
            <person name="Duranti S."/>
            <person name="Mangifesta M."/>
        </authorList>
    </citation>
    <scope>NUCLEOTIDE SEQUENCE [LARGE SCALE GENOMIC DNA]</scope>
    <source>
        <strain evidence="4">Goo31D</strain>
    </source>
</reference>
<dbReference type="Proteomes" id="UP000234935">
    <property type="component" value="Unassembled WGS sequence"/>
</dbReference>
<keyword evidence="2" id="KW-0732">Signal</keyword>
<feature type="compositionally biased region" description="Polar residues" evidence="1">
    <location>
        <begin position="28"/>
        <end position="44"/>
    </location>
</feature>
<sequence length="262" mass="29431">MMRNSHGWKLAVLAIAVLVTTASCTNGHNQTDVDGATTAPQSDVSDAGANAKLASSFTERINTLLELDDQSDEADRMSQQQRDMLQRALAHDGIVSKADYEQAWENYKQCLVDKGYTKPDLPRYANGLYSPIKSTDSSTLTEEERDKLMADMHACSNHYVAVDEMYRYSIANPDMLSNNEEAAVDCLHRKHAAESSYTAAEYRRDNASYETYLSQHSEDPDRYEQARRQYRLDLGNGDVVTCLVANANQMYTDDTNPWKPFG</sequence>
<comment type="caution">
    <text evidence="3">The sequence shown here is derived from an EMBL/GenBank/DDBJ whole genome shotgun (WGS) entry which is preliminary data.</text>
</comment>
<accession>A0A2N5J2G6</accession>
<proteinExistence type="predicted"/>
<dbReference type="PROSITE" id="PS51257">
    <property type="entry name" value="PROKAR_LIPOPROTEIN"/>
    <property type="match status" value="1"/>
</dbReference>
<evidence type="ECO:0008006" key="5">
    <source>
        <dbReference type="Google" id="ProtNLM"/>
    </source>
</evidence>
<evidence type="ECO:0000313" key="4">
    <source>
        <dbReference type="Proteomes" id="UP000234935"/>
    </source>
</evidence>
<keyword evidence="4" id="KW-1185">Reference proteome</keyword>
<dbReference type="AlphaFoldDB" id="A0A2N5J2G6"/>